<name>A0A0L6VTF5_9BASI</name>
<sequence length="443" mass="51833">MLIENIVSHDLREFLDSQFTIYRITNDLIQSKKEKQSFVHYIIICNSKNSTLQKKMPNCLQFDAQSLCRLHSDCAKEIHIGKHVEFEWKLGWRMLHVNCMQLIKFFFCSARIKYPTALTYIIQKQEAFLINYLDIQASTSIEIGLKVLTRGYCYVRVATPSCIGWQVNPNLKCENLLAFRAGEITIVVYSNGYPKSTSESSKIGFRSLQKSHKCGCPHGLLNDWLFLDFPHQIFPSCGKRPWLVVIHFKDELTQVCIFITLGKVGSLLYKMLQSIQNLPVVIFMALSLDFPKYDISNKRKKDYKLILKYFSLNVENIKFMDLGNLKKDKYDILVSQEHIPERLTSYLINLVFYKCVFCEHLHLQYFITTFGFLSLSRASIRWVGLEPDPQFPQPTTRKNTPPTKKNQTPQKIAPRTNYLEFMCKLVEIRKNRRKSRTTRKTRE</sequence>
<gene>
    <name evidence="2" type="ORF">VP01_1137g2</name>
</gene>
<feature type="compositionally biased region" description="Low complexity" evidence="1">
    <location>
        <begin position="393"/>
        <end position="411"/>
    </location>
</feature>
<accession>A0A0L6VTF5</accession>
<comment type="caution">
    <text evidence="2">The sequence shown here is derived from an EMBL/GenBank/DDBJ whole genome shotgun (WGS) entry which is preliminary data.</text>
</comment>
<dbReference type="AlphaFoldDB" id="A0A0L6VTF5"/>
<dbReference type="EMBL" id="LAVV01001532">
    <property type="protein sequence ID" value="KNZ63485.1"/>
    <property type="molecule type" value="Genomic_DNA"/>
</dbReference>
<organism evidence="2 3">
    <name type="scientific">Puccinia sorghi</name>
    <dbReference type="NCBI Taxonomy" id="27349"/>
    <lineage>
        <taxon>Eukaryota</taxon>
        <taxon>Fungi</taxon>
        <taxon>Dikarya</taxon>
        <taxon>Basidiomycota</taxon>
        <taxon>Pucciniomycotina</taxon>
        <taxon>Pucciniomycetes</taxon>
        <taxon>Pucciniales</taxon>
        <taxon>Pucciniaceae</taxon>
        <taxon>Puccinia</taxon>
    </lineage>
</organism>
<evidence type="ECO:0000313" key="3">
    <source>
        <dbReference type="Proteomes" id="UP000037035"/>
    </source>
</evidence>
<dbReference type="Proteomes" id="UP000037035">
    <property type="component" value="Unassembled WGS sequence"/>
</dbReference>
<evidence type="ECO:0000313" key="2">
    <source>
        <dbReference type="EMBL" id="KNZ63485.1"/>
    </source>
</evidence>
<evidence type="ECO:0000256" key="1">
    <source>
        <dbReference type="SAM" id="MobiDB-lite"/>
    </source>
</evidence>
<proteinExistence type="predicted"/>
<protein>
    <submittedName>
        <fullName evidence="2">Uncharacterized protein</fullName>
    </submittedName>
</protein>
<dbReference type="VEuPathDB" id="FungiDB:VP01_1137g2"/>
<feature type="region of interest" description="Disordered" evidence="1">
    <location>
        <begin position="388"/>
        <end position="411"/>
    </location>
</feature>
<reference evidence="2 3" key="1">
    <citation type="submission" date="2015-08" db="EMBL/GenBank/DDBJ databases">
        <title>Next Generation Sequencing and Analysis of the Genome of Puccinia sorghi L Schw, the Causal Agent of Maize Common Rust.</title>
        <authorList>
            <person name="Rochi L."/>
            <person name="Burguener G."/>
            <person name="Darino M."/>
            <person name="Turjanski A."/>
            <person name="Kreff E."/>
            <person name="Dieguez M.J."/>
            <person name="Sacco F."/>
        </authorList>
    </citation>
    <scope>NUCLEOTIDE SEQUENCE [LARGE SCALE GENOMIC DNA]</scope>
    <source>
        <strain evidence="2 3">RO10H11247</strain>
    </source>
</reference>
<keyword evidence="3" id="KW-1185">Reference proteome</keyword>